<dbReference type="RefSeq" id="WP_014776385.1">
    <property type="nucleotide sequence ID" value="NC_018011.1"/>
</dbReference>
<dbReference type="Pfam" id="PF04422">
    <property type="entry name" value="FrhB_FdhB_N"/>
    <property type="match status" value="1"/>
</dbReference>
<dbReference type="InterPro" id="IPR017896">
    <property type="entry name" value="4Fe4S_Fe-S-bd"/>
</dbReference>
<gene>
    <name evidence="5" type="ordered locus">Alfi_3004</name>
</gene>
<dbReference type="HOGENOM" id="CLU_037958_1_0_10"/>
<reference evidence="6" key="1">
    <citation type="journal article" date="2013" name="Stand. Genomic Sci.">
        <title>Complete genome sequence of the bile-resistant pigment-producing anaerobe Alistipes finegoldii type strain (AHN2437(T)).</title>
        <authorList>
            <person name="Mavromatis K."/>
            <person name="Stackebrandt E."/>
            <person name="Munk C."/>
            <person name="Lapidus A."/>
            <person name="Nolan M."/>
            <person name="Lucas S."/>
            <person name="Hammon N."/>
            <person name="Deshpande S."/>
            <person name="Cheng J.F."/>
            <person name="Tapia R."/>
            <person name="Goodwin L.A."/>
            <person name="Pitluck S."/>
            <person name="Liolios K."/>
            <person name="Pagani I."/>
            <person name="Ivanova N."/>
            <person name="Mikhailova N."/>
            <person name="Huntemann M."/>
            <person name="Pati A."/>
            <person name="Chen A."/>
            <person name="Palaniappan K."/>
            <person name="Land M."/>
            <person name="Hauser L."/>
            <person name="Rohde M."/>
            <person name="Gronow S."/>
            <person name="Goker M."/>
            <person name="Detter J.C."/>
            <person name="Bristow J."/>
            <person name="Eisen J.A."/>
            <person name="Markowitz V."/>
            <person name="Hugenholtz P."/>
            <person name="Kyrpides N.C."/>
            <person name="Klenk H.P."/>
            <person name="Woyke T."/>
        </authorList>
    </citation>
    <scope>NUCLEOTIDE SEQUENCE</scope>
    <source>
        <strain evidence="6">DSM 17242 / JCM 16770 / AHN 2437 / CCUG 46020 / CIP 107999</strain>
    </source>
</reference>
<sequence>MISIASKEMCCGCAACEQRCPTSCIVMREDEEGFLYPQTDTSKCIGCGLCEKVCPVLNQGEKRKPLHVYAAKNTKTRIRLQSSSGGIFTHIAEQIIQKNGVVFGARFDENWAVEHACTETLEGLAAMRGSKYVQSRIGRTYRQAKEFLESGRPVLFSGTPCQIRGLKLFLAKEYENLLTVDLVCHGVPSPEIWRQYLHEIIATGGGRHPNSELRSTSQITGINFRDKTTGWQHYSLRFSFRRETGSGLPETADVSRIHYKDPFFYCFLSHVTERYSCYACPAKELKSGSDITLGDFWGFRGTKDFPDDNNGISLLLINTDQGSKYITGTLRSEQSYEKVIKQNPMITASLIKDPRRDTFYKAVAKSSLHRQSKKLRLINKIKRYANRLADLALGNRIR</sequence>
<proteinExistence type="predicted"/>
<dbReference type="InterPro" id="IPR017900">
    <property type="entry name" value="4Fe4S_Fe_S_CS"/>
</dbReference>
<evidence type="ECO:0000256" key="2">
    <source>
        <dbReference type="ARBA" id="ARBA00023004"/>
    </source>
</evidence>
<dbReference type="STRING" id="679935.Alfi_3004"/>
<protein>
    <submittedName>
        <fullName evidence="5">Coenzyme F420-reducing hydrogenase, beta subunit</fullName>
    </submittedName>
</protein>
<dbReference type="PATRIC" id="fig|679935.3.peg.2928"/>
<keyword evidence="1" id="KW-0479">Metal-binding</keyword>
<dbReference type="PANTHER" id="PTHR43193">
    <property type="match status" value="1"/>
</dbReference>
<evidence type="ECO:0000313" key="6">
    <source>
        <dbReference type="Proteomes" id="UP000006052"/>
    </source>
</evidence>
<dbReference type="Pfam" id="PF04432">
    <property type="entry name" value="FrhB_FdhB_C"/>
    <property type="match status" value="1"/>
</dbReference>
<dbReference type="Gene3D" id="3.30.70.20">
    <property type="match status" value="1"/>
</dbReference>
<evidence type="ECO:0000256" key="1">
    <source>
        <dbReference type="ARBA" id="ARBA00022723"/>
    </source>
</evidence>
<dbReference type="EMBL" id="CP003274">
    <property type="protein sequence ID" value="AFL79249.1"/>
    <property type="molecule type" value="Genomic_DNA"/>
</dbReference>
<accession>I3YQI1</accession>
<dbReference type="InterPro" id="IPR007525">
    <property type="entry name" value="FrhB_FdhB_C"/>
</dbReference>
<dbReference type="PROSITE" id="PS51379">
    <property type="entry name" value="4FE4S_FER_2"/>
    <property type="match status" value="2"/>
</dbReference>
<evidence type="ECO:0000259" key="4">
    <source>
        <dbReference type="PROSITE" id="PS51379"/>
    </source>
</evidence>
<dbReference type="Pfam" id="PF12838">
    <property type="entry name" value="Fer4_7"/>
    <property type="match status" value="1"/>
</dbReference>
<dbReference type="eggNOG" id="COG1035">
    <property type="taxonomic scope" value="Bacteria"/>
</dbReference>
<dbReference type="Proteomes" id="UP000006052">
    <property type="component" value="Chromosome"/>
</dbReference>
<dbReference type="KEGG" id="afd:Alfi_3004"/>
<feature type="domain" description="4Fe-4S ferredoxin-type" evidence="4">
    <location>
        <begin position="1"/>
        <end position="30"/>
    </location>
</feature>
<dbReference type="InterPro" id="IPR052977">
    <property type="entry name" value="Polyferredoxin-like_ET"/>
</dbReference>
<evidence type="ECO:0000313" key="5">
    <source>
        <dbReference type="EMBL" id="AFL79249.1"/>
    </source>
</evidence>
<dbReference type="PANTHER" id="PTHR43193:SF2">
    <property type="entry name" value="POLYFERREDOXIN PROTEIN FWDF"/>
    <property type="match status" value="1"/>
</dbReference>
<dbReference type="PROSITE" id="PS00198">
    <property type="entry name" value="4FE4S_FER_1"/>
    <property type="match status" value="1"/>
</dbReference>
<dbReference type="AlphaFoldDB" id="I3YQI1"/>
<dbReference type="eggNOG" id="COG1143">
    <property type="taxonomic scope" value="Bacteria"/>
</dbReference>
<name>I3YQI1_ALIFI</name>
<dbReference type="GO" id="GO:0046872">
    <property type="term" value="F:metal ion binding"/>
    <property type="evidence" value="ECO:0007669"/>
    <property type="project" value="UniProtKB-KW"/>
</dbReference>
<feature type="domain" description="4Fe-4S ferredoxin-type" evidence="4">
    <location>
        <begin position="35"/>
        <end position="65"/>
    </location>
</feature>
<dbReference type="SUPFAM" id="SSF54862">
    <property type="entry name" value="4Fe-4S ferredoxins"/>
    <property type="match status" value="1"/>
</dbReference>
<organism evidence="5 6">
    <name type="scientific">Alistipes finegoldii (strain DSM 17242 / JCM 16770 / CCUG 46020 / CIP 107999 / KCTC 15236 / AHN 2437)</name>
    <dbReference type="NCBI Taxonomy" id="679935"/>
    <lineage>
        <taxon>Bacteria</taxon>
        <taxon>Pseudomonadati</taxon>
        <taxon>Bacteroidota</taxon>
        <taxon>Bacteroidia</taxon>
        <taxon>Bacteroidales</taxon>
        <taxon>Rikenellaceae</taxon>
        <taxon>Alistipes</taxon>
    </lineage>
</organism>
<evidence type="ECO:0000256" key="3">
    <source>
        <dbReference type="ARBA" id="ARBA00023014"/>
    </source>
</evidence>
<dbReference type="InterPro" id="IPR007516">
    <property type="entry name" value="Co_F420_Hydgase/DH_bsu_N"/>
</dbReference>
<keyword evidence="2" id="KW-0408">Iron</keyword>
<dbReference type="GO" id="GO:0051536">
    <property type="term" value="F:iron-sulfur cluster binding"/>
    <property type="evidence" value="ECO:0007669"/>
    <property type="project" value="UniProtKB-KW"/>
</dbReference>
<keyword evidence="3" id="KW-0411">Iron-sulfur</keyword>